<name>A0A922S9U0_SPOEX</name>
<proteinExistence type="predicted"/>
<organism evidence="3 4">
    <name type="scientific">Spodoptera exigua</name>
    <name type="common">Beet armyworm</name>
    <name type="synonym">Noctua fulgens</name>
    <dbReference type="NCBI Taxonomy" id="7107"/>
    <lineage>
        <taxon>Eukaryota</taxon>
        <taxon>Metazoa</taxon>
        <taxon>Ecdysozoa</taxon>
        <taxon>Arthropoda</taxon>
        <taxon>Hexapoda</taxon>
        <taxon>Insecta</taxon>
        <taxon>Pterygota</taxon>
        <taxon>Neoptera</taxon>
        <taxon>Endopterygota</taxon>
        <taxon>Lepidoptera</taxon>
        <taxon>Glossata</taxon>
        <taxon>Ditrysia</taxon>
        <taxon>Noctuoidea</taxon>
        <taxon>Noctuidae</taxon>
        <taxon>Amphipyrinae</taxon>
        <taxon>Spodoptera</taxon>
    </lineage>
</organism>
<evidence type="ECO:0000313" key="4">
    <source>
        <dbReference type="Proteomes" id="UP000814243"/>
    </source>
</evidence>
<evidence type="ECO:0000313" key="3">
    <source>
        <dbReference type="EMBL" id="KAH9630421.1"/>
    </source>
</evidence>
<dbReference type="InterPro" id="IPR036397">
    <property type="entry name" value="RNaseH_sf"/>
</dbReference>
<comment type="caution">
    <text evidence="3">The sequence shown here is derived from an EMBL/GenBank/DDBJ whole genome shotgun (WGS) entry which is preliminary data.</text>
</comment>
<protein>
    <recommendedName>
        <fullName evidence="2">Tc1-like transposase DDE domain-containing protein</fullName>
    </recommendedName>
</protein>
<feature type="region of interest" description="Disordered" evidence="1">
    <location>
        <begin position="349"/>
        <end position="368"/>
    </location>
</feature>
<dbReference type="PANTHER" id="PTHR33939">
    <property type="entry name" value="PROTEIN CBG22215"/>
    <property type="match status" value="1"/>
</dbReference>
<dbReference type="PANTHER" id="PTHR33939:SF1">
    <property type="entry name" value="DUF4371 DOMAIN-CONTAINING PROTEIN"/>
    <property type="match status" value="1"/>
</dbReference>
<accession>A0A922S9U0</accession>
<gene>
    <name evidence="3" type="ORF">HF086_016959</name>
</gene>
<dbReference type="GO" id="GO:0003676">
    <property type="term" value="F:nucleic acid binding"/>
    <property type="evidence" value="ECO:0007669"/>
    <property type="project" value="InterPro"/>
</dbReference>
<reference evidence="3" key="1">
    <citation type="journal article" date="2021" name="G3 (Bethesda)">
        <title>Genome and transcriptome analysis of the beet armyworm Spodoptera exigua reveals targets for pest control. .</title>
        <authorList>
            <person name="Simon S."/>
            <person name="Breeschoten T."/>
            <person name="Jansen H.J."/>
            <person name="Dirks R.P."/>
            <person name="Schranz M.E."/>
            <person name="Ros V.I.D."/>
        </authorList>
    </citation>
    <scope>NUCLEOTIDE SEQUENCE</scope>
    <source>
        <strain evidence="3">TB_SE_WUR_2020</strain>
    </source>
</reference>
<evidence type="ECO:0000259" key="2">
    <source>
        <dbReference type="Pfam" id="PF13358"/>
    </source>
</evidence>
<dbReference type="Pfam" id="PF13358">
    <property type="entry name" value="DDE_3"/>
    <property type="match status" value="1"/>
</dbReference>
<sequence>MNKTIRSSGRAVIYHVYLRCLAESQAGQVLSAIESVYQRTADMTGKSVNTIRKIVEEGEKNRSALIEKPHIAAKREQYLKIIMDNRNLPQELQKQIIYLDESYIHSSYKLKKCWQSVDVSGVKHNISKGKRYIIVHAGSEKGFVPNALLIFSGTNKNEDCHSEMNKTNFTKWVSEKLIPNLSEPSIIVMDNAPYHSVVLNKAPTSASKVAEIKIWLLQNNIPFDESLCKPQLLMLVKRHKPDPIYEIDHILGDNGHTVVRLPPYHCDLNPIELIWVIAKHKIASVNVGSIDIKVAAEQAFSNITAEDWKNSCKHVMKIEKEYYDRGAIMYEQLERLVINLRDESSSDLSELEYSTDSECAGSSSQNVSFSSIEYLDESVFDSSD</sequence>
<dbReference type="Proteomes" id="UP000814243">
    <property type="component" value="Unassembled WGS sequence"/>
</dbReference>
<dbReference type="AlphaFoldDB" id="A0A922S9U0"/>
<dbReference type="InterPro" id="IPR038717">
    <property type="entry name" value="Tc1-like_DDE_dom"/>
</dbReference>
<evidence type="ECO:0000256" key="1">
    <source>
        <dbReference type="SAM" id="MobiDB-lite"/>
    </source>
</evidence>
<feature type="domain" description="Tc1-like transposase DDE" evidence="2">
    <location>
        <begin position="160"/>
        <end position="284"/>
    </location>
</feature>
<dbReference type="Gene3D" id="3.30.420.10">
    <property type="entry name" value="Ribonuclease H-like superfamily/Ribonuclease H"/>
    <property type="match status" value="1"/>
</dbReference>
<dbReference type="EMBL" id="JACEFF010000822">
    <property type="protein sequence ID" value="KAH9630421.1"/>
    <property type="molecule type" value="Genomic_DNA"/>
</dbReference>